<evidence type="ECO:0000313" key="3">
    <source>
        <dbReference type="Proteomes" id="UP000663840"/>
    </source>
</evidence>
<feature type="region of interest" description="Disordered" evidence="1">
    <location>
        <begin position="1"/>
        <end position="187"/>
    </location>
</feature>
<organism evidence="2 3">
    <name type="scientific">Rhizoctonia solani</name>
    <dbReference type="NCBI Taxonomy" id="456999"/>
    <lineage>
        <taxon>Eukaryota</taxon>
        <taxon>Fungi</taxon>
        <taxon>Dikarya</taxon>
        <taxon>Basidiomycota</taxon>
        <taxon>Agaricomycotina</taxon>
        <taxon>Agaricomycetes</taxon>
        <taxon>Cantharellales</taxon>
        <taxon>Ceratobasidiaceae</taxon>
        <taxon>Rhizoctonia</taxon>
    </lineage>
</organism>
<evidence type="ECO:0000256" key="1">
    <source>
        <dbReference type="SAM" id="MobiDB-lite"/>
    </source>
</evidence>
<feature type="region of interest" description="Disordered" evidence="1">
    <location>
        <begin position="310"/>
        <end position="425"/>
    </location>
</feature>
<feature type="compositionally biased region" description="Low complexity" evidence="1">
    <location>
        <begin position="127"/>
        <end position="146"/>
    </location>
</feature>
<comment type="caution">
    <text evidence="2">The sequence shown here is derived from an EMBL/GenBank/DDBJ whole genome shotgun (WGS) entry which is preliminary data.</text>
</comment>
<name>A0A8H3CKS2_9AGAM</name>
<reference evidence="2" key="1">
    <citation type="submission" date="2021-01" db="EMBL/GenBank/DDBJ databases">
        <authorList>
            <person name="Kaushik A."/>
        </authorList>
    </citation>
    <scope>NUCLEOTIDE SEQUENCE</scope>
    <source>
        <strain evidence="2">AG1-1A</strain>
    </source>
</reference>
<dbReference type="AlphaFoldDB" id="A0A8H3CKS2"/>
<feature type="non-terminal residue" evidence="2">
    <location>
        <position position="1"/>
    </location>
</feature>
<accession>A0A8H3CKS2</accession>
<protein>
    <recommendedName>
        <fullName evidence="4">GATA-type domain-containing protein</fullName>
    </recommendedName>
</protein>
<proteinExistence type="predicted"/>
<dbReference type="Proteomes" id="UP000663840">
    <property type="component" value="Unassembled WGS sequence"/>
</dbReference>
<gene>
    <name evidence="2" type="ORF">RDB_LOCUS146977</name>
</gene>
<evidence type="ECO:0000313" key="2">
    <source>
        <dbReference type="EMBL" id="CAE6489906.1"/>
    </source>
</evidence>
<feature type="compositionally biased region" description="Acidic residues" evidence="1">
    <location>
        <begin position="105"/>
        <end position="123"/>
    </location>
</feature>
<evidence type="ECO:0008006" key="4">
    <source>
        <dbReference type="Google" id="ProtNLM"/>
    </source>
</evidence>
<sequence length="425" mass="46595">VRPPVPPNVPTRGTTFPALPPAPVPGGNPVIWRHESGRRRPAAAEDNDEPPTKRPRGERDRRGRDRELRKEKARFSDSPSPPPAGKKESDLSPPIASITDKDADPDADADADEEVDQIVDDVEMAPPSTTATSTTTTTTKKPTSPDTGDKDAEGSPDTDTDLSVDEELLKLTSKAKKPRREREYAEVDREFARTDYSAAYPPHPEYGRHYGGWYGEYYHPEEYREPVARGYPAPPRAEFAQRNGSAPAGAAPWYAHLKPNPAQTTNTQGQRTCRQCGLPGRYKEGKCVEKWGPGPEGPGTVCDRCRKKMKRVERRGTADASVLAQNLSMSAHPPPQSSFSSQTQTQPPPPTTQSTQMSQTQLGTQYSPPPRWQNGRSYESNGPAAADKRYDVLPRDYGKRDGSVEGKGSIAKEKDADKDAEGEVA</sequence>
<feature type="compositionally biased region" description="Basic and acidic residues" evidence="1">
    <location>
        <begin position="50"/>
        <end position="75"/>
    </location>
</feature>
<feature type="compositionally biased region" description="Acidic residues" evidence="1">
    <location>
        <begin position="154"/>
        <end position="166"/>
    </location>
</feature>
<feature type="compositionally biased region" description="Low complexity" evidence="1">
    <location>
        <begin position="352"/>
        <end position="361"/>
    </location>
</feature>
<dbReference type="EMBL" id="CAJMWR010004226">
    <property type="protein sequence ID" value="CAE6489906.1"/>
    <property type="molecule type" value="Genomic_DNA"/>
</dbReference>
<feature type="region of interest" description="Disordered" evidence="1">
    <location>
        <begin position="285"/>
        <end position="304"/>
    </location>
</feature>
<feature type="compositionally biased region" description="Basic and acidic residues" evidence="1">
    <location>
        <begin position="386"/>
        <end position="425"/>
    </location>
</feature>